<feature type="compositionally biased region" description="Basic and acidic residues" evidence="1">
    <location>
        <begin position="1"/>
        <end position="18"/>
    </location>
</feature>
<dbReference type="EMBL" id="NPDU01000021">
    <property type="protein sequence ID" value="PJZ62077.1"/>
    <property type="molecule type" value="Genomic_DNA"/>
</dbReference>
<dbReference type="Proteomes" id="UP000232149">
    <property type="component" value="Unassembled WGS sequence"/>
</dbReference>
<feature type="region of interest" description="Disordered" evidence="1">
    <location>
        <begin position="1"/>
        <end position="20"/>
    </location>
</feature>
<dbReference type="EMBL" id="NPDV01000009">
    <property type="protein sequence ID" value="PJZ53133.1"/>
    <property type="molecule type" value="Genomic_DNA"/>
</dbReference>
<evidence type="ECO:0000313" key="5">
    <source>
        <dbReference type="Proteomes" id="UP000232188"/>
    </source>
</evidence>
<dbReference type="InterPro" id="IPR009061">
    <property type="entry name" value="DNA-bd_dom_put_sf"/>
</dbReference>
<evidence type="ECO:0000313" key="4">
    <source>
        <dbReference type="Proteomes" id="UP000232149"/>
    </source>
</evidence>
<keyword evidence="2" id="KW-0238">DNA-binding</keyword>
<protein>
    <submittedName>
        <fullName evidence="2">DNA-binding protein</fullName>
    </submittedName>
</protein>
<proteinExistence type="predicted"/>
<reference evidence="4 5" key="1">
    <citation type="submission" date="2017-07" db="EMBL/GenBank/DDBJ databases">
        <title>Leptospira spp. isolated from tropical soils.</title>
        <authorList>
            <person name="Thibeaux R."/>
            <person name="Iraola G."/>
            <person name="Ferres I."/>
            <person name="Bierque E."/>
            <person name="Girault D."/>
            <person name="Soupe-Gilbert M.-E."/>
            <person name="Picardeau M."/>
            <person name="Goarant C."/>
        </authorList>
    </citation>
    <scope>NUCLEOTIDE SEQUENCE [LARGE SCALE GENOMIC DNA]</scope>
    <source>
        <strain evidence="2 5">FH2-B-C1</strain>
        <strain evidence="3 4">FH2-B-D1</strain>
    </source>
</reference>
<dbReference type="AlphaFoldDB" id="A0A2M9YNN2"/>
<dbReference type="Proteomes" id="UP000232188">
    <property type="component" value="Unassembled WGS sequence"/>
</dbReference>
<evidence type="ECO:0000256" key="1">
    <source>
        <dbReference type="SAM" id="MobiDB-lite"/>
    </source>
</evidence>
<evidence type="ECO:0000313" key="3">
    <source>
        <dbReference type="EMBL" id="PJZ62077.1"/>
    </source>
</evidence>
<feature type="region of interest" description="Disordered" evidence="1">
    <location>
        <begin position="27"/>
        <end position="62"/>
    </location>
</feature>
<dbReference type="SUPFAM" id="SSF46955">
    <property type="entry name" value="Putative DNA-binding domain"/>
    <property type="match status" value="1"/>
</dbReference>
<evidence type="ECO:0000313" key="2">
    <source>
        <dbReference type="EMBL" id="PJZ53133.1"/>
    </source>
</evidence>
<comment type="caution">
    <text evidence="2">The sequence shown here is derived from an EMBL/GenBank/DDBJ whole genome shotgun (WGS) entry which is preliminary data.</text>
</comment>
<dbReference type="RefSeq" id="WP_100785982.1">
    <property type="nucleotide sequence ID" value="NZ_NPDU01000021.1"/>
</dbReference>
<sequence length="120" mass="14128">MLQKRNDEERNVSQEIKSKAVNGYSREGSLYNTSLNQDRKSERTYKGLSADPVIPKNPNDTMTPKEVAALLKRTVRRVGDYRREGLLGKFWRLRDGRILYSRIGVEEFFRKHFVETEEDF</sequence>
<dbReference type="GO" id="GO:0003677">
    <property type="term" value="F:DNA binding"/>
    <property type="evidence" value="ECO:0007669"/>
    <property type="project" value="UniProtKB-KW"/>
</dbReference>
<gene>
    <name evidence="3" type="ORF">CH376_09820</name>
    <name evidence="2" type="ORF">CH380_12025</name>
</gene>
<name>A0A2M9YNN2_9LEPT</name>
<organism evidence="2 5">
    <name type="scientific">Leptospira adleri</name>
    <dbReference type="NCBI Taxonomy" id="2023186"/>
    <lineage>
        <taxon>Bacteria</taxon>
        <taxon>Pseudomonadati</taxon>
        <taxon>Spirochaetota</taxon>
        <taxon>Spirochaetia</taxon>
        <taxon>Leptospirales</taxon>
        <taxon>Leptospiraceae</taxon>
        <taxon>Leptospira</taxon>
    </lineage>
</organism>
<keyword evidence="4" id="KW-1185">Reference proteome</keyword>
<accession>A0A2M9YNN2</accession>